<evidence type="ECO:0000313" key="3">
    <source>
        <dbReference type="Proteomes" id="UP000012092"/>
    </source>
</evidence>
<proteinExistence type="predicted"/>
<dbReference type="EMBL" id="AHNZ02000284">
    <property type="protein sequence ID" value="EMO06272.1"/>
    <property type="molecule type" value="Genomic_DNA"/>
</dbReference>
<name>M6RDL0_LEPIR</name>
<accession>M6RDL0</accession>
<comment type="caution">
    <text evidence="2">The sequence shown here is derived from an EMBL/GenBank/DDBJ whole genome shotgun (WGS) entry which is preliminary data.</text>
</comment>
<dbReference type="AlphaFoldDB" id="M6RDL0"/>
<evidence type="ECO:0000313" key="2">
    <source>
        <dbReference type="EMBL" id="EMO06272.1"/>
    </source>
</evidence>
<evidence type="ECO:0000256" key="1">
    <source>
        <dbReference type="SAM" id="Phobius"/>
    </source>
</evidence>
<feature type="non-terminal residue" evidence="2">
    <location>
        <position position="1"/>
    </location>
</feature>
<gene>
    <name evidence="2" type="ORF">LEP1GSC116_4096</name>
</gene>
<sequence length="87" mass="10351">KYKEPWIVRVKKRFWSELQDLILGACSALGIYYAYTDFYMLGFSLAVFGLLFGGLDWILRKRNPLFVKVILFMSLGSYFYYVGYTRY</sequence>
<feature type="transmembrane region" description="Helical" evidence="1">
    <location>
        <begin position="18"/>
        <end position="35"/>
    </location>
</feature>
<reference evidence="2 3" key="1">
    <citation type="submission" date="2013-01" db="EMBL/GenBank/DDBJ databases">
        <authorList>
            <person name="Harkins D.M."/>
            <person name="Durkin A.S."/>
            <person name="Brinkac L.M."/>
            <person name="Haft D.H."/>
            <person name="Selengut J.D."/>
            <person name="Sanka R."/>
            <person name="DePew J."/>
            <person name="Purushe J."/>
            <person name="Picardeau M."/>
            <person name="Werts C."/>
            <person name="Goarant C."/>
            <person name="Vinetz J.M."/>
            <person name="Sutton G.G."/>
            <person name="Nierman W.C."/>
            <person name="Fouts D.E."/>
        </authorList>
    </citation>
    <scope>NUCLEOTIDE SEQUENCE [LARGE SCALE GENOMIC DNA]</scope>
    <source>
        <strain evidence="2 3">Verdun HP</strain>
    </source>
</reference>
<keyword evidence="1" id="KW-0472">Membrane</keyword>
<keyword evidence="1" id="KW-0812">Transmembrane</keyword>
<feature type="transmembrane region" description="Helical" evidence="1">
    <location>
        <begin position="65"/>
        <end position="84"/>
    </location>
</feature>
<dbReference type="Proteomes" id="UP000012092">
    <property type="component" value="Unassembled WGS sequence"/>
</dbReference>
<protein>
    <submittedName>
        <fullName evidence="2">Uncharacterized protein</fullName>
    </submittedName>
</protein>
<organism evidence="2 3">
    <name type="scientific">Leptospira interrogans serovar Icterohaemorrhagiae str. Verdun HP</name>
    <dbReference type="NCBI Taxonomy" id="1049910"/>
    <lineage>
        <taxon>Bacteria</taxon>
        <taxon>Pseudomonadati</taxon>
        <taxon>Spirochaetota</taxon>
        <taxon>Spirochaetia</taxon>
        <taxon>Leptospirales</taxon>
        <taxon>Leptospiraceae</taxon>
        <taxon>Leptospira</taxon>
    </lineage>
</organism>
<keyword evidence="1" id="KW-1133">Transmembrane helix</keyword>